<evidence type="ECO:0000256" key="2">
    <source>
        <dbReference type="ARBA" id="ARBA00023037"/>
    </source>
</evidence>
<evidence type="ECO:0000259" key="7">
    <source>
        <dbReference type="Pfam" id="PF08441"/>
    </source>
</evidence>
<keyword evidence="6" id="KW-1133">Transmembrane helix</keyword>
<dbReference type="EMBL" id="JABVXQ010000008">
    <property type="protein sequence ID" value="KAF6094369.1"/>
    <property type="molecule type" value="Genomic_DNA"/>
</dbReference>
<dbReference type="Gene3D" id="2.60.40.1460">
    <property type="entry name" value="Integrin domains. Chain A, domain 2"/>
    <property type="match status" value="1"/>
</dbReference>
<gene>
    <name evidence="10" type="ORF">HJG60_006926</name>
</gene>
<evidence type="ECO:0000256" key="5">
    <source>
        <dbReference type="SAM" id="MobiDB-lite"/>
    </source>
</evidence>
<dbReference type="InterPro" id="IPR013649">
    <property type="entry name" value="Integrin_alpha_Ig-like_1"/>
</dbReference>
<reference evidence="10 11" key="1">
    <citation type="journal article" date="2020" name="Nature">
        <title>Six reference-quality genomes reveal evolution of bat adaptations.</title>
        <authorList>
            <person name="Jebb D."/>
            <person name="Huang Z."/>
            <person name="Pippel M."/>
            <person name="Hughes G.M."/>
            <person name="Lavrichenko K."/>
            <person name="Devanna P."/>
            <person name="Winkler S."/>
            <person name="Jermiin L.S."/>
            <person name="Skirmuntt E.C."/>
            <person name="Katzourakis A."/>
            <person name="Burkitt-Gray L."/>
            <person name="Ray D.A."/>
            <person name="Sullivan K.A.M."/>
            <person name="Roscito J.G."/>
            <person name="Kirilenko B.M."/>
            <person name="Davalos L.M."/>
            <person name="Corthals A.P."/>
            <person name="Power M.L."/>
            <person name="Jones G."/>
            <person name="Ransome R.D."/>
            <person name="Dechmann D.K.N."/>
            <person name="Locatelli A.G."/>
            <person name="Puechmaille S.J."/>
            <person name="Fedrigo O."/>
            <person name="Jarvis E.D."/>
            <person name="Hiller M."/>
            <person name="Vernes S.C."/>
            <person name="Myers E.W."/>
            <person name="Teeling E.C."/>
        </authorList>
    </citation>
    <scope>NUCLEOTIDE SEQUENCE [LARGE SCALE GENOMIC DNA]</scope>
    <source>
        <strain evidence="10">Bat1K_MPI-CBG_1</strain>
    </source>
</reference>
<name>A0A834DW36_9CHIR</name>
<protein>
    <submittedName>
        <fullName evidence="10">Integrin subunit alpha 3</fullName>
    </submittedName>
</protein>
<dbReference type="Pfam" id="PF20806">
    <property type="entry name" value="Integrin_A_Ig_3"/>
    <property type="match status" value="1"/>
</dbReference>
<dbReference type="FunFam" id="2.60.40.1530:FF:000004">
    <property type="entry name" value="Integrin subunit alpha 3"/>
    <property type="match status" value="1"/>
</dbReference>
<dbReference type="GO" id="GO:0005178">
    <property type="term" value="F:integrin binding"/>
    <property type="evidence" value="ECO:0007669"/>
    <property type="project" value="TreeGrafter"/>
</dbReference>
<dbReference type="PANTHER" id="PTHR23220">
    <property type="entry name" value="INTEGRIN ALPHA"/>
    <property type="match status" value="1"/>
</dbReference>
<keyword evidence="3 6" id="KW-0472">Membrane</keyword>
<keyword evidence="6" id="KW-0812">Transmembrane</keyword>
<dbReference type="GO" id="GO:0007160">
    <property type="term" value="P:cell-matrix adhesion"/>
    <property type="evidence" value="ECO:0007669"/>
    <property type="project" value="TreeGrafter"/>
</dbReference>
<dbReference type="Proteomes" id="UP000664940">
    <property type="component" value="Unassembled WGS sequence"/>
</dbReference>
<dbReference type="GO" id="GO:0007229">
    <property type="term" value="P:integrin-mediated signaling pathway"/>
    <property type="evidence" value="ECO:0007669"/>
    <property type="project" value="UniProtKB-KW"/>
</dbReference>
<dbReference type="AlphaFoldDB" id="A0A834DW36"/>
<dbReference type="GO" id="GO:0098609">
    <property type="term" value="P:cell-cell adhesion"/>
    <property type="evidence" value="ECO:0007669"/>
    <property type="project" value="TreeGrafter"/>
</dbReference>
<evidence type="ECO:0000256" key="1">
    <source>
        <dbReference type="ARBA" id="ARBA00004479"/>
    </source>
</evidence>
<evidence type="ECO:0000256" key="3">
    <source>
        <dbReference type="ARBA" id="ARBA00023136"/>
    </source>
</evidence>
<dbReference type="GO" id="GO:0008305">
    <property type="term" value="C:integrin complex"/>
    <property type="evidence" value="ECO:0007669"/>
    <property type="project" value="InterPro"/>
</dbReference>
<accession>A0A834DW36</accession>
<dbReference type="FunFam" id="2.60.40.1510:FF:000012">
    <property type="entry name" value="Integrin subunit alpha 3"/>
    <property type="match status" value="1"/>
</dbReference>
<evidence type="ECO:0000313" key="10">
    <source>
        <dbReference type="EMBL" id="KAF6094369.1"/>
    </source>
</evidence>
<keyword evidence="4" id="KW-0325">Glycoprotein</keyword>
<feature type="domain" description="Integrin alpha third immunoglobulin-like" evidence="9">
    <location>
        <begin position="219"/>
        <end position="435"/>
    </location>
</feature>
<dbReference type="Pfam" id="PF08441">
    <property type="entry name" value="Integrin_A_Ig_1"/>
    <property type="match status" value="1"/>
</dbReference>
<sequence length="522" mass="58717">MPEMRCQKLELLLMDNIRDKLHPIVISMNYSLPLHLPERPRLGLRSLDAYPVLNQAQALENHTEVQFQKECGQDNKCDSNLQMQAAFVSEQGQQLSRLQYSKDLRRLLLSINVTNTRSSERLGEDAHEALLTLAVPPSLLLSSVRPAGTCQANETILCELGNPFKQNQRMELLIAFEVTGVTLHTRELQAQLQLSTSSHQDDLRPMTLTLLVDYTLQASLSMVSHRLQSYFGGTVMGESGMKTVEDVGSPLKYEFQVGPMGDGLASLGTLVLGLEWPYEVANGKWLLYPTEITVQGNGSWPCRPPGDLINPLNLTLSVPGDRQSSPQRRRRQLDPGGGQGPPPVTLAAAKKAKSETQLSCGSAHARCVWLECPIPDAPVTTNVTVQARVWNSTFIEDYRDFDRVRVASWATLFLRTSIPTINMENKTVPFSVDIDSELVEELPAEIELWLVLVSVGAGLLLLGIIILLLWKCDFFKRTRYYQIMPKYHAVRIREEERYPPPGGTLPPKKHWVTSWQTWDQYY</sequence>
<dbReference type="InterPro" id="IPR048286">
    <property type="entry name" value="Integrin_alpha_Ig-like_3"/>
</dbReference>
<evidence type="ECO:0000256" key="6">
    <source>
        <dbReference type="SAM" id="Phobius"/>
    </source>
</evidence>
<proteinExistence type="predicted"/>
<dbReference type="SUPFAM" id="SSF69179">
    <property type="entry name" value="Integrin domains"/>
    <property type="match status" value="3"/>
</dbReference>
<dbReference type="Gene3D" id="2.60.40.1530">
    <property type="entry name" value="ntegrin, alpha v. Chain A, domain 4"/>
    <property type="match status" value="1"/>
</dbReference>
<keyword evidence="2 10" id="KW-0401">Integrin</keyword>
<comment type="caution">
    <text evidence="10">The sequence shown here is derived from an EMBL/GenBank/DDBJ whole genome shotgun (WGS) entry which is preliminary data.</text>
</comment>
<evidence type="ECO:0000259" key="9">
    <source>
        <dbReference type="Pfam" id="PF20806"/>
    </source>
</evidence>
<feature type="domain" description="Integrin alpha second immunoglobulin-like" evidence="8">
    <location>
        <begin position="71"/>
        <end position="210"/>
    </location>
</feature>
<evidence type="ECO:0000313" key="11">
    <source>
        <dbReference type="Proteomes" id="UP000664940"/>
    </source>
</evidence>
<feature type="region of interest" description="Disordered" evidence="5">
    <location>
        <begin position="318"/>
        <end position="348"/>
    </location>
</feature>
<dbReference type="Gene3D" id="2.60.40.1510">
    <property type="entry name" value="ntegrin, alpha v. Chain A, domain 3"/>
    <property type="match status" value="1"/>
</dbReference>
<evidence type="ECO:0000256" key="4">
    <source>
        <dbReference type="ARBA" id="ARBA00023180"/>
    </source>
</evidence>
<dbReference type="PRINTS" id="PR01185">
    <property type="entry name" value="INTEGRINA"/>
</dbReference>
<dbReference type="GO" id="GO:0033627">
    <property type="term" value="P:cell adhesion mediated by integrin"/>
    <property type="evidence" value="ECO:0007669"/>
    <property type="project" value="TreeGrafter"/>
</dbReference>
<feature type="domain" description="Integrin alpha first immunoglubulin-like" evidence="7">
    <location>
        <begin position="4"/>
        <end position="70"/>
    </location>
</feature>
<dbReference type="GO" id="GO:0009897">
    <property type="term" value="C:external side of plasma membrane"/>
    <property type="evidence" value="ECO:0007669"/>
    <property type="project" value="TreeGrafter"/>
</dbReference>
<organism evidence="10 11">
    <name type="scientific">Phyllostomus discolor</name>
    <name type="common">pale spear-nosed bat</name>
    <dbReference type="NCBI Taxonomy" id="89673"/>
    <lineage>
        <taxon>Eukaryota</taxon>
        <taxon>Metazoa</taxon>
        <taxon>Chordata</taxon>
        <taxon>Craniata</taxon>
        <taxon>Vertebrata</taxon>
        <taxon>Euteleostomi</taxon>
        <taxon>Mammalia</taxon>
        <taxon>Eutheria</taxon>
        <taxon>Laurasiatheria</taxon>
        <taxon>Chiroptera</taxon>
        <taxon>Yangochiroptera</taxon>
        <taxon>Phyllostomidae</taxon>
        <taxon>Phyllostominae</taxon>
        <taxon>Phyllostomus</taxon>
    </lineage>
</organism>
<comment type="subcellular location">
    <subcellularLocation>
        <location evidence="1">Membrane</location>
        <topology evidence="1">Single-pass type I membrane protein</topology>
    </subcellularLocation>
</comment>
<dbReference type="InterPro" id="IPR000413">
    <property type="entry name" value="Integrin_alpha"/>
</dbReference>
<dbReference type="InterPro" id="IPR032695">
    <property type="entry name" value="Integrin_dom_sf"/>
</dbReference>
<dbReference type="PANTHER" id="PTHR23220:SF89">
    <property type="entry name" value="INTEGRIN ALPHA-3"/>
    <property type="match status" value="1"/>
</dbReference>
<dbReference type="Gene3D" id="1.20.5.930">
    <property type="entry name" value="Bicelle-embedded integrin alpha(iib) transmembrane segment"/>
    <property type="match status" value="1"/>
</dbReference>
<evidence type="ECO:0000259" key="8">
    <source>
        <dbReference type="Pfam" id="PF20805"/>
    </source>
</evidence>
<feature type="transmembrane region" description="Helical" evidence="6">
    <location>
        <begin position="448"/>
        <end position="470"/>
    </location>
</feature>
<dbReference type="Pfam" id="PF20805">
    <property type="entry name" value="Integrin_A_Ig_2"/>
    <property type="match status" value="1"/>
</dbReference>
<dbReference type="GO" id="GO:0050900">
    <property type="term" value="P:leukocyte migration"/>
    <property type="evidence" value="ECO:0007669"/>
    <property type="project" value="TreeGrafter"/>
</dbReference>
<dbReference type="InterPro" id="IPR048285">
    <property type="entry name" value="Integrin_alpha_Ig-like_2"/>
</dbReference>